<name>A0A543LA38_9BURK</name>
<reference evidence="1 2" key="1">
    <citation type="submission" date="2019-06" db="EMBL/GenBank/DDBJ databases">
        <title>Genomic Encyclopedia of Archaeal and Bacterial Type Strains, Phase II (KMG-II): from individual species to whole genera.</title>
        <authorList>
            <person name="Goeker M."/>
        </authorList>
    </citation>
    <scope>NUCLEOTIDE SEQUENCE [LARGE SCALE GENOMIC DNA]</scope>
    <source>
        <strain evidence="1 2">DSM 7270</strain>
    </source>
</reference>
<dbReference type="RefSeq" id="WP_142083820.1">
    <property type="nucleotide sequence ID" value="NZ_VFPV01000002.1"/>
</dbReference>
<dbReference type="EMBL" id="VFPV01000002">
    <property type="protein sequence ID" value="TQN04107.1"/>
    <property type="molecule type" value="Genomic_DNA"/>
</dbReference>
<dbReference type="AlphaFoldDB" id="A0A543LA38"/>
<proteinExistence type="predicted"/>
<sequence length="320" mass="35023">MPAPHHLLIPYAASRAPGAQEALKGLTLPHLDRLLARLSTADASPGEETSLTPPHERALAQALGLGTQDGLIPWAAWHHMQQGQPTGEAPSNAAWAFITPCQWQVTTDHITLHDPARLGLDEAASRELLAIVAPWFAEDGITLHYDQPTRWLASSPLFATLATASLERVQGRDVRAWMPNAREARTLHRLQSEMQMLLYTHPFNDARGAQGLPAVNSFWVHGTGALPAGLTAPAQPPQVADALRAPALREDWRAWASAWATLDAGPVAELLKQAEQGQPVRLTLSGEHSAQSFHTAPLGLVQRIQRFLRPQRFMDVREQL</sequence>
<evidence type="ECO:0000313" key="2">
    <source>
        <dbReference type="Proteomes" id="UP000316993"/>
    </source>
</evidence>
<protein>
    <recommendedName>
        <fullName evidence="3">Phosphoglycerate mutase</fullName>
    </recommendedName>
</protein>
<dbReference type="Proteomes" id="UP000316993">
    <property type="component" value="Unassembled WGS sequence"/>
</dbReference>
<comment type="caution">
    <text evidence="1">The sequence shown here is derived from an EMBL/GenBank/DDBJ whole genome shotgun (WGS) entry which is preliminary data.</text>
</comment>
<organism evidence="1 2">
    <name type="scientific">Acidovorax temperans</name>
    <dbReference type="NCBI Taxonomy" id="80878"/>
    <lineage>
        <taxon>Bacteria</taxon>
        <taxon>Pseudomonadati</taxon>
        <taxon>Pseudomonadota</taxon>
        <taxon>Betaproteobacteria</taxon>
        <taxon>Burkholderiales</taxon>
        <taxon>Comamonadaceae</taxon>
        <taxon>Acidovorax</taxon>
    </lineage>
</organism>
<gene>
    <name evidence="1" type="ORF">BDD18_2820</name>
</gene>
<evidence type="ECO:0000313" key="1">
    <source>
        <dbReference type="EMBL" id="TQN04107.1"/>
    </source>
</evidence>
<evidence type="ECO:0008006" key="3">
    <source>
        <dbReference type="Google" id="ProtNLM"/>
    </source>
</evidence>
<accession>A0A543LA38</accession>